<keyword evidence="7" id="KW-0378">Hydrolase</keyword>
<proteinExistence type="inferred from homology"/>
<dbReference type="OrthoDB" id="166377at2"/>
<feature type="transmembrane region" description="Helical" evidence="12">
    <location>
        <begin position="12"/>
        <end position="34"/>
    </location>
</feature>
<evidence type="ECO:0000313" key="14">
    <source>
        <dbReference type="EMBL" id="QDU18879.1"/>
    </source>
</evidence>
<comment type="subcellular location">
    <subcellularLocation>
        <location evidence="2">Membrane</location>
        <topology evidence="2">Multi-pass membrane protein</topology>
    </subcellularLocation>
</comment>
<keyword evidence="11 12" id="KW-0472">Membrane</keyword>
<feature type="transmembrane region" description="Helical" evidence="12">
    <location>
        <begin position="67"/>
        <end position="88"/>
    </location>
</feature>
<evidence type="ECO:0000256" key="3">
    <source>
        <dbReference type="ARBA" id="ARBA00007931"/>
    </source>
</evidence>
<dbReference type="KEGG" id="uli:ETAA1_07750"/>
<evidence type="ECO:0000256" key="5">
    <source>
        <dbReference type="ARBA" id="ARBA00022692"/>
    </source>
</evidence>
<evidence type="ECO:0000256" key="4">
    <source>
        <dbReference type="ARBA" id="ARBA00022670"/>
    </source>
</evidence>
<feature type="transmembrane region" description="Helical" evidence="12">
    <location>
        <begin position="100"/>
        <end position="120"/>
    </location>
</feature>
<evidence type="ECO:0000256" key="6">
    <source>
        <dbReference type="ARBA" id="ARBA00022723"/>
    </source>
</evidence>
<evidence type="ECO:0000256" key="1">
    <source>
        <dbReference type="ARBA" id="ARBA00001947"/>
    </source>
</evidence>
<reference evidence="14 15" key="1">
    <citation type="submission" date="2019-02" db="EMBL/GenBank/DDBJ databases">
        <title>Deep-cultivation of Planctomycetes and their phenomic and genomic characterization uncovers novel biology.</title>
        <authorList>
            <person name="Wiegand S."/>
            <person name="Jogler M."/>
            <person name="Boedeker C."/>
            <person name="Pinto D."/>
            <person name="Vollmers J."/>
            <person name="Rivas-Marin E."/>
            <person name="Kohn T."/>
            <person name="Peeters S.H."/>
            <person name="Heuer A."/>
            <person name="Rast P."/>
            <person name="Oberbeckmann S."/>
            <person name="Bunk B."/>
            <person name="Jeske O."/>
            <person name="Meyerdierks A."/>
            <person name="Storesund J.E."/>
            <person name="Kallscheuer N."/>
            <person name="Luecker S."/>
            <person name="Lage O.M."/>
            <person name="Pohl T."/>
            <person name="Merkel B.J."/>
            <person name="Hornburger P."/>
            <person name="Mueller R.-W."/>
            <person name="Bruemmer F."/>
            <person name="Labrenz M."/>
            <person name="Spormann A.M."/>
            <person name="Op den Camp H."/>
            <person name="Overmann J."/>
            <person name="Amann R."/>
            <person name="Jetten M.S.M."/>
            <person name="Mascher T."/>
            <person name="Medema M.H."/>
            <person name="Devos D.P."/>
            <person name="Kaster A.-K."/>
            <person name="Ovreas L."/>
            <person name="Rohde M."/>
            <person name="Galperin M.Y."/>
            <person name="Jogler C."/>
        </authorList>
    </citation>
    <scope>NUCLEOTIDE SEQUENCE [LARGE SCALE GENOMIC DNA]</scope>
    <source>
        <strain evidence="14 15">ETA_A1</strain>
    </source>
</reference>
<protein>
    <submittedName>
        <fullName evidence="14">Peptidase family M50</fullName>
    </submittedName>
</protein>
<dbReference type="GO" id="GO:0008237">
    <property type="term" value="F:metallopeptidase activity"/>
    <property type="evidence" value="ECO:0007669"/>
    <property type="project" value="UniProtKB-KW"/>
</dbReference>
<evidence type="ECO:0000256" key="10">
    <source>
        <dbReference type="ARBA" id="ARBA00023049"/>
    </source>
</evidence>
<dbReference type="GO" id="GO:0006508">
    <property type="term" value="P:proteolysis"/>
    <property type="evidence" value="ECO:0007669"/>
    <property type="project" value="UniProtKB-KW"/>
</dbReference>
<feature type="domain" description="Peptidase M50" evidence="13">
    <location>
        <begin position="136"/>
        <end position="174"/>
    </location>
</feature>
<organism evidence="14 15">
    <name type="scientific">Urbifossiella limnaea</name>
    <dbReference type="NCBI Taxonomy" id="2528023"/>
    <lineage>
        <taxon>Bacteria</taxon>
        <taxon>Pseudomonadati</taxon>
        <taxon>Planctomycetota</taxon>
        <taxon>Planctomycetia</taxon>
        <taxon>Gemmatales</taxon>
        <taxon>Gemmataceae</taxon>
        <taxon>Urbifossiella</taxon>
    </lineage>
</organism>
<keyword evidence="6" id="KW-0479">Metal-binding</keyword>
<dbReference type="GO" id="GO:0016020">
    <property type="term" value="C:membrane"/>
    <property type="evidence" value="ECO:0007669"/>
    <property type="project" value="UniProtKB-SubCell"/>
</dbReference>
<dbReference type="Proteomes" id="UP000319576">
    <property type="component" value="Chromosome"/>
</dbReference>
<evidence type="ECO:0000256" key="7">
    <source>
        <dbReference type="ARBA" id="ARBA00022801"/>
    </source>
</evidence>
<evidence type="ECO:0000313" key="15">
    <source>
        <dbReference type="Proteomes" id="UP000319576"/>
    </source>
</evidence>
<accession>A0A517XMZ3</accession>
<evidence type="ECO:0000256" key="11">
    <source>
        <dbReference type="ARBA" id="ARBA00023136"/>
    </source>
</evidence>
<keyword evidence="15" id="KW-1185">Reference proteome</keyword>
<dbReference type="AlphaFoldDB" id="A0A517XMZ3"/>
<evidence type="ECO:0000256" key="2">
    <source>
        <dbReference type="ARBA" id="ARBA00004141"/>
    </source>
</evidence>
<feature type="transmembrane region" description="Helical" evidence="12">
    <location>
        <begin position="179"/>
        <end position="202"/>
    </location>
</feature>
<keyword evidence="8" id="KW-0862">Zinc</keyword>
<dbReference type="PANTHER" id="PTHR39188:SF3">
    <property type="entry name" value="STAGE IV SPORULATION PROTEIN FB"/>
    <property type="match status" value="1"/>
</dbReference>
<dbReference type="PANTHER" id="PTHR39188">
    <property type="entry name" value="MEMBRANE-ASSOCIATED ZINC METALLOPROTEASE M50B"/>
    <property type="match status" value="1"/>
</dbReference>
<name>A0A517XMZ3_9BACT</name>
<dbReference type="Pfam" id="PF02163">
    <property type="entry name" value="Peptidase_M50"/>
    <property type="match status" value="1"/>
</dbReference>
<comment type="similarity">
    <text evidence="3">Belongs to the peptidase M50B family.</text>
</comment>
<feature type="transmembrane region" description="Helical" evidence="12">
    <location>
        <begin position="140"/>
        <end position="158"/>
    </location>
</feature>
<dbReference type="RefSeq" id="WP_145234463.1">
    <property type="nucleotide sequence ID" value="NZ_CP036273.1"/>
</dbReference>
<keyword evidence="4" id="KW-0645">Protease</keyword>
<dbReference type="EMBL" id="CP036273">
    <property type="protein sequence ID" value="QDU18879.1"/>
    <property type="molecule type" value="Genomic_DNA"/>
</dbReference>
<evidence type="ECO:0000256" key="12">
    <source>
        <dbReference type="SAM" id="Phobius"/>
    </source>
</evidence>
<dbReference type="InterPro" id="IPR008915">
    <property type="entry name" value="Peptidase_M50"/>
</dbReference>
<feature type="transmembrane region" description="Helical" evidence="12">
    <location>
        <begin position="214"/>
        <end position="231"/>
    </location>
</feature>
<evidence type="ECO:0000256" key="8">
    <source>
        <dbReference type="ARBA" id="ARBA00022833"/>
    </source>
</evidence>
<dbReference type="GO" id="GO:0046872">
    <property type="term" value="F:metal ion binding"/>
    <property type="evidence" value="ECO:0007669"/>
    <property type="project" value="UniProtKB-KW"/>
</dbReference>
<keyword evidence="9 12" id="KW-1133">Transmembrane helix</keyword>
<keyword evidence="5 12" id="KW-0812">Transmembrane</keyword>
<keyword evidence="10" id="KW-0482">Metalloprotease</keyword>
<comment type="cofactor">
    <cofactor evidence="1">
        <name>Zn(2+)</name>
        <dbReference type="ChEBI" id="CHEBI:29105"/>
    </cofactor>
</comment>
<evidence type="ECO:0000256" key="9">
    <source>
        <dbReference type="ARBA" id="ARBA00022989"/>
    </source>
</evidence>
<sequence length="250" mass="27294">MFCEPDRTGYDLNFRLFGFPVRVHPFFWLCTLIFGESAWNPDRPEFLLGWMAVAFVSFLVHELGHAVAFRACGVGSHVVLYALGGLAVPWDHVNGRGKRVAVSLAGPGAGFVLAGLVWASNQATPWAGASLFTAFLYTQLLWINIVWGVVNLLPVFPLDGGRVSQEVCVGLLGRRGIRVALQLSVGTAGAVAVYSLLCLTAFAPLMAVLADAPWWVPVGGLWTLVLFGVLAHQSYQLLQQLSWTESHWEQ</sequence>
<gene>
    <name evidence="14" type="ORF">ETAA1_07750</name>
</gene>
<evidence type="ECO:0000259" key="13">
    <source>
        <dbReference type="Pfam" id="PF02163"/>
    </source>
</evidence>